<organism evidence="14 15">
    <name type="scientific">Photobacterium gaetbulicola</name>
    <dbReference type="NCBI Taxonomy" id="1295392"/>
    <lineage>
        <taxon>Bacteria</taxon>
        <taxon>Pseudomonadati</taxon>
        <taxon>Pseudomonadota</taxon>
        <taxon>Gammaproteobacteria</taxon>
        <taxon>Vibrionales</taxon>
        <taxon>Vibrionaceae</taxon>
        <taxon>Photobacterium</taxon>
    </lineage>
</organism>
<gene>
    <name evidence="14" type="ORF">RJ45_08610</name>
</gene>
<dbReference type="GO" id="GO:0044780">
    <property type="term" value="P:bacterial-type flagellum assembly"/>
    <property type="evidence" value="ECO:0007669"/>
    <property type="project" value="InterPro"/>
</dbReference>
<dbReference type="Gene3D" id="1.10.530.10">
    <property type="match status" value="1"/>
</dbReference>
<dbReference type="InterPro" id="IPR051056">
    <property type="entry name" value="Glycosyl_Hydrolase_73"/>
</dbReference>
<comment type="similarity">
    <text evidence="3">In the N-terminal section; belongs to the FlgJ family.</text>
</comment>
<comment type="caution">
    <text evidence="14">The sequence shown here is derived from an EMBL/GenBank/DDBJ whole genome shotgun (WGS) entry which is preliminary data.</text>
</comment>
<reference evidence="14 15" key="1">
    <citation type="submission" date="2014-12" db="EMBL/GenBank/DDBJ databases">
        <title>Genome sequencing of Photobacterium gaetbulicola AD005a.</title>
        <authorList>
            <person name="Adrian T.G.S."/>
            <person name="Chan K.G."/>
        </authorList>
    </citation>
    <scope>NUCLEOTIDE SEQUENCE [LARGE SCALE GENOMIC DNA]</scope>
    <source>
        <strain evidence="14 15">AD005a</strain>
    </source>
</reference>
<accession>A0A0B9G601</accession>
<dbReference type="AlphaFoldDB" id="A0A0B9G601"/>
<dbReference type="InterPro" id="IPR002901">
    <property type="entry name" value="MGlyc_endo_b_GlcNAc-like_dom"/>
</dbReference>
<comment type="subcellular location">
    <subcellularLocation>
        <location evidence="2">Periplasm</location>
    </subcellularLocation>
</comment>
<dbReference type="Pfam" id="PF01832">
    <property type="entry name" value="Glucosaminidase"/>
    <property type="match status" value="1"/>
</dbReference>
<keyword evidence="10" id="KW-0961">Cell wall biogenesis/degradation</keyword>
<dbReference type="EMBL" id="JWLZ01000124">
    <property type="protein sequence ID" value="KHT64138.1"/>
    <property type="molecule type" value="Genomic_DNA"/>
</dbReference>
<dbReference type="NCBIfam" id="TIGR02541">
    <property type="entry name" value="flagell_FlgJ"/>
    <property type="match status" value="1"/>
</dbReference>
<name>A0A0B9G601_9GAMM</name>
<dbReference type="GO" id="GO:0004040">
    <property type="term" value="F:amidase activity"/>
    <property type="evidence" value="ECO:0007669"/>
    <property type="project" value="InterPro"/>
</dbReference>
<sequence length="362" mass="39690">MKSPTDTSFILDISSLDRLRAGVKTGKEGEQASLRAAAEQFEAIFTQMIFKSMREANAAFESDLMSSRNAKFFEQMHDEQMASELSRSNSLGLADMIVQQLGAHQEDSTVQQSEGTLAKEPRFVELDRGGKFLPFERQDVSADNRSGENSPSLSSPASNAPAQSAMSEEEIIQIANKASAQRTAANGASGPNTPGLVQPSPQPQRFDTPQAFVSHMAPYARRTAGVLGVDPAVLIAQAALETGWGKKVISNAAGNSNNLFNIKADPSWKGDKVATQTLEYHQGIAVQERAAFRSYDSFDASFNDYAQFLQQNPRYSVALENTQDPKAFINEIHKAGYATDPRYSEKVMRVFEQVSDLMEQEQ</sequence>
<keyword evidence="9" id="KW-0326">Glycosidase</keyword>
<comment type="function">
    <text evidence="1">Flagellum-specific muramidase which hydrolyzes the peptidoglycan layer to assemble the rod structure in the periplasmic space.</text>
</comment>
<feature type="region of interest" description="Disordered" evidence="12">
    <location>
        <begin position="135"/>
        <end position="208"/>
    </location>
</feature>
<keyword evidence="8" id="KW-0378">Hydrolase</keyword>
<evidence type="ECO:0000259" key="13">
    <source>
        <dbReference type="SMART" id="SM00047"/>
    </source>
</evidence>
<dbReference type="Pfam" id="PF10135">
    <property type="entry name" value="Rod-binding"/>
    <property type="match status" value="1"/>
</dbReference>
<evidence type="ECO:0000256" key="1">
    <source>
        <dbReference type="ARBA" id="ARBA00002954"/>
    </source>
</evidence>
<evidence type="ECO:0000256" key="5">
    <source>
        <dbReference type="ARBA" id="ARBA00013433"/>
    </source>
</evidence>
<evidence type="ECO:0000256" key="9">
    <source>
        <dbReference type="ARBA" id="ARBA00023295"/>
    </source>
</evidence>
<dbReference type="GO" id="GO:0016798">
    <property type="term" value="F:hydrolase activity, acting on glycosyl bonds"/>
    <property type="evidence" value="ECO:0007669"/>
    <property type="project" value="UniProtKB-KW"/>
</dbReference>
<dbReference type="SMART" id="SM00047">
    <property type="entry name" value="LYZ2"/>
    <property type="match status" value="1"/>
</dbReference>
<proteinExistence type="inferred from homology"/>
<protein>
    <recommendedName>
        <fullName evidence="5">Peptidoglycan hydrolase FlgJ</fullName>
    </recommendedName>
    <alternativeName>
        <fullName evidence="11">Muramidase FlgJ</fullName>
    </alternativeName>
</protein>
<keyword evidence="6" id="KW-0574">Periplasm</keyword>
<feature type="compositionally biased region" description="Basic and acidic residues" evidence="12">
    <location>
        <begin position="135"/>
        <end position="146"/>
    </location>
</feature>
<dbReference type="PANTHER" id="PTHR33308">
    <property type="entry name" value="PEPTIDOGLYCAN HYDROLASE FLGJ"/>
    <property type="match status" value="1"/>
</dbReference>
<feature type="region of interest" description="Disordered" evidence="12">
    <location>
        <begin position="104"/>
        <end position="123"/>
    </location>
</feature>
<dbReference type="Gene3D" id="2.10.70.40">
    <property type="entry name" value="peptidoglycan hydrolase"/>
    <property type="match status" value="1"/>
</dbReference>
<dbReference type="GO" id="GO:0042597">
    <property type="term" value="C:periplasmic space"/>
    <property type="evidence" value="ECO:0007669"/>
    <property type="project" value="UniProtKB-SubCell"/>
</dbReference>
<dbReference type="InterPro" id="IPR013377">
    <property type="entry name" value="FlgJ"/>
</dbReference>
<evidence type="ECO:0000256" key="10">
    <source>
        <dbReference type="ARBA" id="ARBA00023316"/>
    </source>
</evidence>
<dbReference type="Proteomes" id="UP000031278">
    <property type="component" value="Unassembled WGS sequence"/>
</dbReference>
<evidence type="ECO:0000256" key="12">
    <source>
        <dbReference type="SAM" id="MobiDB-lite"/>
    </source>
</evidence>
<feature type="compositionally biased region" description="Low complexity" evidence="12">
    <location>
        <begin position="147"/>
        <end position="166"/>
    </location>
</feature>
<dbReference type="InterPro" id="IPR019301">
    <property type="entry name" value="Flagellar_prot_FlgJ_N"/>
</dbReference>
<evidence type="ECO:0000256" key="6">
    <source>
        <dbReference type="ARBA" id="ARBA00022764"/>
    </source>
</evidence>
<evidence type="ECO:0000256" key="11">
    <source>
        <dbReference type="ARBA" id="ARBA00030835"/>
    </source>
</evidence>
<evidence type="ECO:0000256" key="3">
    <source>
        <dbReference type="ARBA" id="ARBA00006880"/>
    </source>
</evidence>
<keyword evidence="7" id="KW-1005">Bacterial flagellum biogenesis</keyword>
<evidence type="ECO:0000256" key="4">
    <source>
        <dbReference type="ARBA" id="ARBA00007974"/>
    </source>
</evidence>
<feature type="domain" description="Mannosyl-glycoprotein endo-beta-N-acetylglucosamidase-like" evidence="13">
    <location>
        <begin position="199"/>
        <end position="356"/>
    </location>
</feature>
<dbReference type="PRINTS" id="PR01002">
    <property type="entry name" value="FLGFLGJ"/>
</dbReference>
<evidence type="ECO:0000256" key="8">
    <source>
        <dbReference type="ARBA" id="ARBA00022801"/>
    </source>
</evidence>
<dbReference type="PANTHER" id="PTHR33308:SF9">
    <property type="entry name" value="PEPTIDOGLYCAN HYDROLASE FLGJ"/>
    <property type="match status" value="1"/>
</dbReference>
<dbReference type="GO" id="GO:0071973">
    <property type="term" value="P:bacterial-type flagellum-dependent cell motility"/>
    <property type="evidence" value="ECO:0007669"/>
    <property type="project" value="TreeGrafter"/>
</dbReference>
<evidence type="ECO:0000313" key="15">
    <source>
        <dbReference type="Proteomes" id="UP000031278"/>
    </source>
</evidence>
<dbReference type="RefSeq" id="WP_039460691.1">
    <property type="nucleotide sequence ID" value="NZ_JWLZ01000124.1"/>
</dbReference>
<evidence type="ECO:0000256" key="2">
    <source>
        <dbReference type="ARBA" id="ARBA00004418"/>
    </source>
</evidence>
<evidence type="ECO:0000313" key="14">
    <source>
        <dbReference type="EMBL" id="KHT64138.1"/>
    </source>
</evidence>
<feature type="compositionally biased region" description="Polar residues" evidence="12">
    <location>
        <begin position="176"/>
        <end position="192"/>
    </location>
</feature>
<dbReference type="GO" id="GO:0071555">
    <property type="term" value="P:cell wall organization"/>
    <property type="evidence" value="ECO:0007669"/>
    <property type="project" value="UniProtKB-KW"/>
</dbReference>
<comment type="similarity">
    <text evidence="4">In the C-terminal section; belongs to the glycosyl hydrolase 73 family.</text>
</comment>
<evidence type="ECO:0000256" key="7">
    <source>
        <dbReference type="ARBA" id="ARBA00022795"/>
    </source>
</evidence>